<comment type="subunit">
    <text evidence="15">Component of the ARISC complex. Component of the BRCA1-A complex. Component of the BRISC complex. Binds polyubiquitin.</text>
</comment>
<sequence length="394" mass="44662">MEDKSSPERSPVMEQFIRQVDYIKLNGFPGGLCSDLAEITGATESLTVWNTRQDNGERVEPIREGKPRDELLIKVPFAGTNLTIRLLFYLQEPWMPPDMSFSDIHFLSSISIKDLEEQVPSLNNWNCSEDDIIAQLLHQLLQLYKKYQIEKLEDDDVLQFEYQSLLKTLKIGEGDIEISVNGAGHRASSLLVRLPLSLQDVPPVLVDANPGSATSLLQVTFQGNEGVFVPKLHLSPRVELLIGGANTLALPAVPPGTCLMDYVERVLELLEEKVRKSVLCFETRKQFIAQVLCLFGCAVIEYDAERFNKVVLLFDVKDFHFLTFIILGPLFPQQQAPKIVLQSLYHNSPREPYSKELTEQRYNPQWTPEEMVKNIKEVILANVSAFQQSSIRTS</sequence>
<keyword evidence="12 15" id="KW-0539">Nucleus</keyword>
<evidence type="ECO:0000256" key="13">
    <source>
        <dbReference type="ARBA" id="ARBA00023306"/>
    </source>
</evidence>
<evidence type="ECO:0000256" key="1">
    <source>
        <dbReference type="ARBA" id="ARBA00004123"/>
    </source>
</evidence>
<evidence type="ECO:0000256" key="11">
    <source>
        <dbReference type="ARBA" id="ARBA00023204"/>
    </source>
</evidence>
<keyword evidence="9 15" id="KW-0833">Ubl conjugation pathway</keyword>
<organism evidence="16 17">
    <name type="scientific">Cherax quadricarinatus</name>
    <name type="common">Australian red claw crayfish</name>
    <dbReference type="NCBI Taxonomy" id="27406"/>
    <lineage>
        <taxon>Eukaryota</taxon>
        <taxon>Metazoa</taxon>
        <taxon>Ecdysozoa</taxon>
        <taxon>Arthropoda</taxon>
        <taxon>Crustacea</taxon>
        <taxon>Multicrustacea</taxon>
        <taxon>Malacostraca</taxon>
        <taxon>Eumalacostraca</taxon>
        <taxon>Eucarida</taxon>
        <taxon>Decapoda</taxon>
        <taxon>Pleocyemata</taxon>
        <taxon>Astacidea</taxon>
        <taxon>Parastacoidea</taxon>
        <taxon>Parastacidae</taxon>
        <taxon>Cherax</taxon>
    </lineage>
</organism>
<dbReference type="GO" id="GO:0006915">
    <property type="term" value="P:apoptotic process"/>
    <property type="evidence" value="ECO:0007669"/>
    <property type="project" value="UniProtKB-UniRule"/>
</dbReference>
<dbReference type="EMBL" id="JARKIK010000004">
    <property type="protein sequence ID" value="KAK8752709.1"/>
    <property type="molecule type" value="Genomic_DNA"/>
</dbReference>
<dbReference type="GO" id="GO:0010212">
    <property type="term" value="P:response to ionizing radiation"/>
    <property type="evidence" value="ECO:0007669"/>
    <property type="project" value="UniProtKB-UniRule"/>
</dbReference>
<comment type="subcellular location">
    <subcellularLocation>
        <location evidence="15">Cytoplasm</location>
    </subcellularLocation>
    <subcellularLocation>
        <location evidence="1 15">Nucleus</location>
    </subcellularLocation>
    <text evidence="15">Localizes at sites of DNA damage at double-strand breaks (DSBs).</text>
</comment>
<evidence type="ECO:0000256" key="9">
    <source>
        <dbReference type="ARBA" id="ARBA00022786"/>
    </source>
</evidence>
<name>A0AAW0YIS1_CHEQU</name>
<evidence type="ECO:0000256" key="2">
    <source>
        <dbReference type="ARBA" id="ARBA00019438"/>
    </source>
</evidence>
<keyword evidence="3 15" id="KW-0963">Cytoplasm</keyword>
<keyword evidence="10 15" id="KW-0156">Chromatin regulator</keyword>
<dbReference type="InterPro" id="IPR010358">
    <property type="entry name" value="BRE"/>
</dbReference>
<dbReference type="GO" id="GO:0006302">
    <property type="term" value="P:double-strand break repair"/>
    <property type="evidence" value="ECO:0007669"/>
    <property type="project" value="UniProtKB-UniRule"/>
</dbReference>
<evidence type="ECO:0000256" key="6">
    <source>
        <dbReference type="ARBA" id="ARBA00022737"/>
    </source>
</evidence>
<keyword evidence="17" id="KW-1185">Reference proteome</keyword>
<dbReference type="PANTHER" id="PTHR15189">
    <property type="entry name" value="BRISC AND BRCA1-A COMPLEX MEMBER 2"/>
    <property type="match status" value="1"/>
</dbReference>
<reference evidence="16 17" key="1">
    <citation type="journal article" date="2024" name="BMC Genomics">
        <title>Genome assembly of redclaw crayfish (Cherax quadricarinatus) provides insights into its immune adaptation and hypoxia tolerance.</title>
        <authorList>
            <person name="Liu Z."/>
            <person name="Zheng J."/>
            <person name="Li H."/>
            <person name="Fang K."/>
            <person name="Wang S."/>
            <person name="He J."/>
            <person name="Zhou D."/>
            <person name="Weng S."/>
            <person name="Chi M."/>
            <person name="Gu Z."/>
            <person name="He J."/>
            <person name="Li F."/>
            <person name="Wang M."/>
        </authorList>
    </citation>
    <scope>NUCLEOTIDE SEQUENCE [LARGE SCALE GENOMIC DNA]</scope>
    <source>
        <strain evidence="16">ZL_2023a</strain>
    </source>
</reference>
<proteinExistence type="inferred from homology"/>
<dbReference type="GO" id="GO:0031593">
    <property type="term" value="F:polyubiquitin modification-dependent protein binding"/>
    <property type="evidence" value="ECO:0007669"/>
    <property type="project" value="UniProtKB-UniRule"/>
</dbReference>
<dbReference type="GO" id="GO:0005737">
    <property type="term" value="C:cytoplasm"/>
    <property type="evidence" value="ECO:0007669"/>
    <property type="project" value="UniProtKB-SubCell"/>
</dbReference>
<dbReference type="GO" id="GO:0070531">
    <property type="term" value="C:BRCA1-A complex"/>
    <property type="evidence" value="ECO:0007669"/>
    <property type="project" value="UniProtKB-UniRule"/>
</dbReference>
<dbReference type="Pfam" id="PF06113">
    <property type="entry name" value="BRE"/>
    <property type="match status" value="1"/>
</dbReference>
<gene>
    <name evidence="16" type="ORF">OTU49_007060</name>
</gene>
<keyword evidence="5 15" id="KW-0053">Apoptosis</keyword>
<accession>A0AAW0YIS1</accession>
<evidence type="ECO:0000313" key="17">
    <source>
        <dbReference type="Proteomes" id="UP001445076"/>
    </source>
</evidence>
<dbReference type="AlphaFoldDB" id="A0AAW0YIS1"/>
<evidence type="ECO:0000313" key="16">
    <source>
        <dbReference type="EMBL" id="KAK8752709.1"/>
    </source>
</evidence>
<dbReference type="GO" id="GO:0051301">
    <property type="term" value="P:cell division"/>
    <property type="evidence" value="ECO:0007669"/>
    <property type="project" value="UniProtKB-UniRule"/>
</dbReference>
<keyword evidence="6" id="KW-0677">Repeat</keyword>
<comment type="caution">
    <text evidence="16">The sequence shown here is derived from an EMBL/GenBank/DDBJ whole genome shotgun (WGS) entry which is preliminary data.</text>
</comment>
<evidence type="ECO:0000256" key="4">
    <source>
        <dbReference type="ARBA" id="ARBA00022618"/>
    </source>
</evidence>
<dbReference type="GO" id="GO:0070552">
    <property type="term" value="C:BRISC complex"/>
    <property type="evidence" value="ECO:0007669"/>
    <property type="project" value="UniProtKB-UniRule"/>
</dbReference>
<evidence type="ECO:0000256" key="7">
    <source>
        <dbReference type="ARBA" id="ARBA00022763"/>
    </source>
</evidence>
<keyword evidence="13 15" id="KW-0131">Cell cycle</keyword>
<keyword evidence="11 15" id="KW-0234">DNA repair</keyword>
<dbReference type="Proteomes" id="UP001445076">
    <property type="component" value="Unassembled WGS sequence"/>
</dbReference>
<comment type="function">
    <text evidence="15">May play a role in homeostasis or cellular differentiation in cells of neural, epithelial and germline origins. May also act as a death receptor-associated anti-apoptotic protein, which inhibits the mitochondrial apoptotic pathway.</text>
</comment>
<protein>
    <recommendedName>
        <fullName evidence="2 15">BRISC and BRCA1-A complex member 2</fullName>
    </recommendedName>
</protein>
<keyword evidence="7 15" id="KW-0227">DNA damage</keyword>
<comment type="domain">
    <text evidence="15">Contains 2 ubiquitin-conjugating enzyme family-like (UEV-like) regions. These regions lack the critical Cys residues required for ubiquitination but retain the ability to bind ubiquitin.</text>
</comment>
<dbReference type="PANTHER" id="PTHR15189:SF7">
    <property type="entry name" value="BRISC AND BRCA1-A COMPLEX MEMBER 2"/>
    <property type="match status" value="1"/>
</dbReference>
<evidence type="ECO:0000256" key="5">
    <source>
        <dbReference type="ARBA" id="ARBA00022703"/>
    </source>
</evidence>
<keyword evidence="4 15" id="KW-0132">Cell division</keyword>
<evidence type="ECO:0000256" key="3">
    <source>
        <dbReference type="ARBA" id="ARBA00022490"/>
    </source>
</evidence>
<evidence type="ECO:0000256" key="15">
    <source>
        <dbReference type="RuleBase" id="RU368019"/>
    </source>
</evidence>
<keyword evidence="8 15" id="KW-0498">Mitosis</keyword>
<dbReference type="GO" id="GO:0006325">
    <property type="term" value="P:chromatin organization"/>
    <property type="evidence" value="ECO:0007669"/>
    <property type="project" value="UniProtKB-UniRule"/>
</dbReference>
<evidence type="ECO:0000256" key="12">
    <source>
        <dbReference type="ARBA" id="ARBA00023242"/>
    </source>
</evidence>
<evidence type="ECO:0000256" key="14">
    <source>
        <dbReference type="ARBA" id="ARBA00025766"/>
    </source>
</evidence>
<evidence type="ECO:0000256" key="10">
    <source>
        <dbReference type="ARBA" id="ARBA00022853"/>
    </source>
</evidence>
<dbReference type="GO" id="GO:0007095">
    <property type="term" value="P:mitotic G2 DNA damage checkpoint signaling"/>
    <property type="evidence" value="ECO:0007669"/>
    <property type="project" value="UniProtKB-UniRule"/>
</dbReference>
<evidence type="ECO:0000256" key="8">
    <source>
        <dbReference type="ARBA" id="ARBA00022776"/>
    </source>
</evidence>
<dbReference type="GO" id="GO:0045739">
    <property type="term" value="P:positive regulation of DNA repair"/>
    <property type="evidence" value="ECO:0007669"/>
    <property type="project" value="UniProtKB-UniRule"/>
</dbReference>
<comment type="similarity">
    <text evidence="14 15">Belongs to the BABAM2 family.</text>
</comment>